<protein>
    <recommendedName>
        <fullName evidence="10">Peptidyl-prolyl cis-trans isomerase</fullName>
        <ecNumber evidence="10">5.2.1.8</ecNumber>
    </recommendedName>
</protein>
<dbReference type="GO" id="GO:0003755">
    <property type="term" value="F:peptidyl-prolyl cis-trans isomerase activity"/>
    <property type="evidence" value="ECO:0007669"/>
    <property type="project" value="UniProtKB-UniRule"/>
</dbReference>
<evidence type="ECO:0000256" key="7">
    <source>
        <dbReference type="ARBA" id="ARBA00023235"/>
    </source>
</evidence>
<feature type="domain" description="PPIase FKBP-type" evidence="11">
    <location>
        <begin position="6"/>
        <end position="80"/>
    </location>
</feature>
<keyword evidence="5 9" id="KW-0697">Rotamase</keyword>
<dbReference type="EMBL" id="MKEK01000001">
    <property type="protein sequence ID" value="OEY69113.1"/>
    <property type="molecule type" value="Genomic_DNA"/>
</dbReference>
<dbReference type="RefSeq" id="WP_070048679.1">
    <property type="nucleotide sequence ID" value="NZ_CBCSDO010000003.1"/>
</dbReference>
<dbReference type="InterPro" id="IPR046357">
    <property type="entry name" value="PPIase_dom_sf"/>
</dbReference>
<comment type="similarity">
    <text evidence="3 10">Belongs to the FKBP-type PPIase family.</text>
</comment>
<dbReference type="OrthoDB" id="9808891at2"/>
<evidence type="ECO:0000256" key="1">
    <source>
        <dbReference type="ARBA" id="ARBA00000971"/>
    </source>
</evidence>
<comment type="caution">
    <text evidence="12">The sequence shown here is derived from an EMBL/GenBank/DDBJ whole genome shotgun (WGS) entry which is preliminary data.</text>
</comment>
<evidence type="ECO:0000313" key="13">
    <source>
        <dbReference type="Proteomes" id="UP000242258"/>
    </source>
</evidence>
<keyword evidence="4" id="KW-0963">Cytoplasm</keyword>
<accession>A0A1E7Q4W1</accession>
<dbReference type="PANTHER" id="PTHR47861">
    <property type="entry name" value="FKBP-TYPE PEPTIDYL-PROLYL CIS-TRANS ISOMERASE SLYD"/>
    <property type="match status" value="1"/>
</dbReference>
<keyword evidence="13" id="KW-1185">Reference proteome</keyword>
<dbReference type="GO" id="GO:0005737">
    <property type="term" value="C:cytoplasm"/>
    <property type="evidence" value="ECO:0007669"/>
    <property type="project" value="UniProtKB-SubCell"/>
</dbReference>
<evidence type="ECO:0000256" key="6">
    <source>
        <dbReference type="ARBA" id="ARBA00023186"/>
    </source>
</evidence>
<evidence type="ECO:0000256" key="5">
    <source>
        <dbReference type="ARBA" id="ARBA00023110"/>
    </source>
</evidence>
<gene>
    <name evidence="12" type="ORF">BI198_05640</name>
</gene>
<organism evidence="12 13">
    <name type="scientific">Rheinheimera salexigens</name>
    <dbReference type="NCBI Taxonomy" id="1628148"/>
    <lineage>
        <taxon>Bacteria</taxon>
        <taxon>Pseudomonadati</taxon>
        <taxon>Pseudomonadota</taxon>
        <taxon>Gammaproteobacteria</taxon>
        <taxon>Chromatiales</taxon>
        <taxon>Chromatiaceae</taxon>
        <taxon>Rheinheimera</taxon>
    </lineage>
</organism>
<dbReference type="STRING" id="1628148.BI198_05640"/>
<evidence type="ECO:0000313" key="12">
    <source>
        <dbReference type="EMBL" id="OEY69113.1"/>
    </source>
</evidence>
<name>A0A1E7Q4W1_9GAMM</name>
<dbReference type="AlphaFoldDB" id="A0A1E7Q4W1"/>
<dbReference type="GO" id="GO:0042026">
    <property type="term" value="P:protein refolding"/>
    <property type="evidence" value="ECO:0007669"/>
    <property type="project" value="UniProtKB-ARBA"/>
</dbReference>
<proteinExistence type="inferred from homology"/>
<dbReference type="EC" id="5.2.1.8" evidence="10"/>
<dbReference type="Gene3D" id="3.10.50.40">
    <property type="match status" value="1"/>
</dbReference>
<dbReference type="PROSITE" id="PS50059">
    <property type="entry name" value="FKBP_PPIASE"/>
    <property type="match status" value="1"/>
</dbReference>
<evidence type="ECO:0000256" key="8">
    <source>
        <dbReference type="ARBA" id="ARBA00037071"/>
    </source>
</evidence>
<dbReference type="Pfam" id="PF00254">
    <property type="entry name" value="FKBP_C"/>
    <property type="match status" value="1"/>
</dbReference>
<comment type="function">
    <text evidence="8">Also involved in hydrogenase metallocenter assembly, probably by participating in the nickel insertion step. This function in hydrogenase biosynthesis requires chaperone activity and the presence of the metal-binding domain, but not PPIase activity.</text>
</comment>
<evidence type="ECO:0000256" key="3">
    <source>
        <dbReference type="ARBA" id="ARBA00006577"/>
    </source>
</evidence>
<evidence type="ECO:0000256" key="10">
    <source>
        <dbReference type="RuleBase" id="RU003915"/>
    </source>
</evidence>
<comment type="subcellular location">
    <subcellularLocation>
        <location evidence="2">Cytoplasm</location>
    </subcellularLocation>
</comment>
<reference evidence="13" key="1">
    <citation type="submission" date="2016-09" db="EMBL/GenBank/DDBJ databases">
        <authorList>
            <person name="Wan X."/>
            <person name="Hou S."/>
        </authorList>
    </citation>
    <scope>NUCLEOTIDE SEQUENCE [LARGE SCALE GENOMIC DNA]</scope>
    <source>
        <strain evidence="13">KH87</strain>
    </source>
</reference>
<dbReference type="SUPFAM" id="SSF54534">
    <property type="entry name" value="FKBP-like"/>
    <property type="match status" value="1"/>
</dbReference>
<evidence type="ECO:0000256" key="4">
    <source>
        <dbReference type="ARBA" id="ARBA00022490"/>
    </source>
</evidence>
<evidence type="ECO:0000259" key="11">
    <source>
        <dbReference type="PROSITE" id="PS50059"/>
    </source>
</evidence>
<dbReference type="Proteomes" id="UP000242258">
    <property type="component" value="Unassembled WGS sequence"/>
</dbReference>
<dbReference type="InterPro" id="IPR001179">
    <property type="entry name" value="PPIase_FKBP_dom"/>
</dbReference>
<evidence type="ECO:0000256" key="2">
    <source>
        <dbReference type="ARBA" id="ARBA00004496"/>
    </source>
</evidence>
<keyword evidence="7 9" id="KW-0413">Isomerase</keyword>
<sequence length="161" mass="17172">MTISQDKVVAIHYTVTNQTGDELDSSKGGEPLVFLFGHGSLIPGLEQALIGKTSGETFKADIPAAEAYGERHDALTQAVPKTMFEGMDVAPGMRFRAAGPEGQEQSVIILEVTDTDVIVDGNHPLAGIDLIFDVEITLVRDATEEELAHGHVHGIDGQADH</sequence>
<keyword evidence="6" id="KW-0143">Chaperone</keyword>
<comment type="catalytic activity">
    <reaction evidence="1 9 10">
        <text>[protein]-peptidylproline (omega=180) = [protein]-peptidylproline (omega=0)</text>
        <dbReference type="Rhea" id="RHEA:16237"/>
        <dbReference type="Rhea" id="RHEA-COMP:10747"/>
        <dbReference type="Rhea" id="RHEA-COMP:10748"/>
        <dbReference type="ChEBI" id="CHEBI:83833"/>
        <dbReference type="ChEBI" id="CHEBI:83834"/>
        <dbReference type="EC" id="5.2.1.8"/>
    </reaction>
</comment>
<dbReference type="PANTHER" id="PTHR47861:SF3">
    <property type="entry name" value="FKBP-TYPE PEPTIDYL-PROLYL CIS-TRANS ISOMERASE SLYD"/>
    <property type="match status" value="1"/>
</dbReference>
<evidence type="ECO:0000256" key="9">
    <source>
        <dbReference type="PROSITE-ProRule" id="PRU00277"/>
    </source>
</evidence>